<name>A0ABP0SLV9_9DINO</name>
<protein>
    <submittedName>
        <fullName evidence="3">Uncharacterized protein</fullName>
    </submittedName>
</protein>
<dbReference type="EMBL" id="CAXAMM010044129">
    <property type="protein sequence ID" value="CAK9113382.1"/>
    <property type="molecule type" value="Genomic_DNA"/>
</dbReference>
<organism evidence="3 4">
    <name type="scientific">Durusdinium trenchii</name>
    <dbReference type="NCBI Taxonomy" id="1381693"/>
    <lineage>
        <taxon>Eukaryota</taxon>
        <taxon>Sar</taxon>
        <taxon>Alveolata</taxon>
        <taxon>Dinophyceae</taxon>
        <taxon>Suessiales</taxon>
        <taxon>Symbiodiniaceae</taxon>
        <taxon>Durusdinium</taxon>
    </lineage>
</organism>
<feature type="chain" id="PRO_5047043109" evidence="2">
    <location>
        <begin position="25"/>
        <end position="169"/>
    </location>
</feature>
<comment type="caution">
    <text evidence="3">The sequence shown here is derived from an EMBL/GenBank/DDBJ whole genome shotgun (WGS) entry which is preliminary data.</text>
</comment>
<feature type="region of interest" description="Disordered" evidence="1">
    <location>
        <begin position="118"/>
        <end position="169"/>
    </location>
</feature>
<feature type="signal peptide" evidence="2">
    <location>
        <begin position="1"/>
        <end position="24"/>
    </location>
</feature>
<proteinExistence type="predicted"/>
<sequence>MRSSTCLSKRTALMTLLHMYVASAKNSAANAKSRLNMPSNLIGLVGLRLHQLQLHQLDERQLAQREVPARGVRRPGLARFAPRRSANSGLSVSSNQRARLGEVEIFPWAVGKTLYGARRKPKREAGSRSGRGKKMEEDIPHLEPLFRHQRPSASARPPDPPCRAVAPGF</sequence>
<keyword evidence="2" id="KW-0732">Signal</keyword>
<evidence type="ECO:0000256" key="2">
    <source>
        <dbReference type="SAM" id="SignalP"/>
    </source>
</evidence>
<dbReference type="Proteomes" id="UP001642464">
    <property type="component" value="Unassembled WGS sequence"/>
</dbReference>
<gene>
    <name evidence="3" type="ORF">SCF082_LOCUS52554</name>
</gene>
<evidence type="ECO:0000256" key="1">
    <source>
        <dbReference type="SAM" id="MobiDB-lite"/>
    </source>
</evidence>
<reference evidence="3 4" key="1">
    <citation type="submission" date="2024-02" db="EMBL/GenBank/DDBJ databases">
        <authorList>
            <person name="Chen Y."/>
            <person name="Shah S."/>
            <person name="Dougan E. K."/>
            <person name="Thang M."/>
            <person name="Chan C."/>
        </authorList>
    </citation>
    <scope>NUCLEOTIDE SEQUENCE [LARGE SCALE GENOMIC DNA]</scope>
</reference>
<accession>A0ABP0SLV9</accession>
<keyword evidence="4" id="KW-1185">Reference proteome</keyword>
<evidence type="ECO:0000313" key="4">
    <source>
        <dbReference type="Proteomes" id="UP001642464"/>
    </source>
</evidence>
<feature type="compositionally biased region" description="Basic and acidic residues" evidence="1">
    <location>
        <begin position="133"/>
        <end position="146"/>
    </location>
</feature>
<evidence type="ECO:0000313" key="3">
    <source>
        <dbReference type="EMBL" id="CAK9113382.1"/>
    </source>
</evidence>